<evidence type="ECO:0000313" key="2">
    <source>
        <dbReference type="Proteomes" id="UP001230268"/>
    </source>
</evidence>
<dbReference type="InterPro" id="IPR016024">
    <property type="entry name" value="ARM-type_fold"/>
</dbReference>
<evidence type="ECO:0000313" key="1">
    <source>
        <dbReference type="EMBL" id="KAK1443918.1"/>
    </source>
</evidence>
<keyword evidence="2" id="KW-1185">Reference proteome</keyword>
<sequence>MTLYGAFLKGRLNALVLKRFYNPPTRKTWSKQHPDFRTRRPLVEPYNLGRLHPEKEWWRLPKKGLNPQTFMGFPDVEHITKRGGSLYTHLMDGHTLTMIVYRCLEKNVEDITIWKRLSMQALKLSMSLDPYIVSLLFLYFSRCMYYDYKFVATFTGRILATLDQFKLIECSNVLMAMENERFMHEMTRDRVILHAEALCLATANSIPPDEALRFLSSLSDITPEVKNILVALGEIIEMADLSTEEEHHIIDALYQSCEFKGHIDLISVNKMFDELCDRLDKDKECKHSRNIALLKTMAAFGYRRPLVIEIMMDRLKGNVHTCNVVELCRYMAYSSRIEYKFSTTAIRSGECHSCDFQVVLEALKYYDQIVEDHELVIQYLQGCMRSSRPLESRELKLLVEITGKISDIPTEMLLDLHEALACKQTDIPDEFQEYLDRIVVYVWNELEDLSPSDTCRIMRGSMPKESLAGKEVVERAFHRVSKVFPQLSGDEKTKFIQFCANDIHLGKKLLTLLVENPELMPRCGDAALSLLDLIEKLGPDAGTQVFQEIVERFTSSSYRIQKSAVARLKNILKQRNAMDVRT</sequence>
<organism evidence="1 2">
    <name type="scientific">Babesia gibsoni</name>
    <dbReference type="NCBI Taxonomy" id="33632"/>
    <lineage>
        <taxon>Eukaryota</taxon>
        <taxon>Sar</taxon>
        <taxon>Alveolata</taxon>
        <taxon>Apicomplexa</taxon>
        <taxon>Aconoidasida</taxon>
        <taxon>Piroplasmida</taxon>
        <taxon>Babesiidae</taxon>
        <taxon>Babesia</taxon>
    </lineage>
</organism>
<dbReference type="Proteomes" id="UP001230268">
    <property type="component" value="Unassembled WGS sequence"/>
</dbReference>
<gene>
    <name evidence="1" type="ORF">BgAZ_207940</name>
</gene>
<reference evidence="1" key="1">
    <citation type="submission" date="2023-08" db="EMBL/GenBank/DDBJ databases">
        <title>Draft sequence of the Babesia gibsoni genome.</title>
        <authorList>
            <person name="Yamagishi J.Y."/>
            <person name="Xuan X.X."/>
        </authorList>
    </citation>
    <scope>NUCLEOTIDE SEQUENCE</scope>
    <source>
        <strain evidence="1">Azabu</strain>
    </source>
</reference>
<name>A0AAD8PEK1_BABGI</name>
<proteinExistence type="predicted"/>
<comment type="caution">
    <text evidence="1">The sequence shown here is derived from an EMBL/GenBank/DDBJ whole genome shotgun (WGS) entry which is preliminary data.</text>
</comment>
<dbReference type="AlphaFoldDB" id="A0AAD8PEK1"/>
<protein>
    <submittedName>
        <fullName evidence="1">Uncharacterized protein</fullName>
    </submittedName>
</protein>
<dbReference type="SUPFAM" id="SSF48371">
    <property type="entry name" value="ARM repeat"/>
    <property type="match status" value="1"/>
</dbReference>
<accession>A0AAD8PEK1</accession>
<dbReference type="EMBL" id="JAVEPI010000002">
    <property type="protein sequence ID" value="KAK1443918.1"/>
    <property type="molecule type" value="Genomic_DNA"/>
</dbReference>